<dbReference type="EMBL" id="AP023213">
    <property type="protein sequence ID" value="BCO11527.1"/>
    <property type="molecule type" value="Genomic_DNA"/>
</dbReference>
<name>A0A7R7FTR5_9BACT</name>
<dbReference type="AlphaFoldDB" id="A0A7R7FTR5"/>
<sequence length="88" mass="9896">MKKAILIAAIIGLLLLTTLTNHMTSRFVIVVIFSLLTVIVTFSFWLLTGRRKSFAVELLSERNQGRNEGLATVFILLVFGLIAYINNR</sequence>
<keyword evidence="1" id="KW-1133">Transmembrane helix</keyword>
<evidence type="ECO:0000313" key="3">
    <source>
        <dbReference type="Proteomes" id="UP000515472"/>
    </source>
</evidence>
<organism evidence="2 3">
    <name type="scientific">Citrifermentans bremense</name>
    <dbReference type="NCBI Taxonomy" id="60035"/>
    <lineage>
        <taxon>Bacteria</taxon>
        <taxon>Pseudomonadati</taxon>
        <taxon>Thermodesulfobacteriota</taxon>
        <taxon>Desulfuromonadia</taxon>
        <taxon>Geobacterales</taxon>
        <taxon>Geobacteraceae</taxon>
        <taxon>Citrifermentans</taxon>
    </lineage>
</organism>
<feature type="transmembrane region" description="Helical" evidence="1">
    <location>
        <begin position="69"/>
        <end position="86"/>
    </location>
</feature>
<keyword evidence="1" id="KW-0812">Transmembrane</keyword>
<accession>A0A7R7FTR5</accession>
<keyword evidence="1" id="KW-0472">Membrane</keyword>
<dbReference type="Proteomes" id="UP000515472">
    <property type="component" value="Chromosome"/>
</dbReference>
<reference evidence="2 3" key="1">
    <citation type="submission" date="2020-06" db="EMBL/GenBank/DDBJ databases">
        <title>Interaction of electrochemicaly active bacteria, Geobacter bremensis R4 on different carbon anode.</title>
        <authorList>
            <person name="Meng L."/>
            <person name="Yoshida N."/>
        </authorList>
    </citation>
    <scope>NUCLEOTIDE SEQUENCE [LARGE SCALE GENOMIC DNA]</scope>
    <source>
        <strain evidence="2 3">R4</strain>
    </source>
</reference>
<evidence type="ECO:0000256" key="1">
    <source>
        <dbReference type="SAM" id="Phobius"/>
    </source>
</evidence>
<feature type="transmembrane region" description="Helical" evidence="1">
    <location>
        <begin position="30"/>
        <end position="48"/>
    </location>
</feature>
<gene>
    <name evidence="2" type="ORF">GEOBRER4_n3075</name>
</gene>
<keyword evidence="3" id="KW-1185">Reference proteome</keyword>
<protein>
    <submittedName>
        <fullName evidence="2">Uncharacterized protein</fullName>
    </submittedName>
</protein>
<proteinExistence type="predicted"/>
<evidence type="ECO:0000313" key="2">
    <source>
        <dbReference type="EMBL" id="BCO11527.1"/>
    </source>
</evidence>